<dbReference type="EMBL" id="BAAARV010000147">
    <property type="protein sequence ID" value="GAA2396942.1"/>
    <property type="molecule type" value="Genomic_DNA"/>
</dbReference>
<evidence type="ECO:0000313" key="2">
    <source>
        <dbReference type="Proteomes" id="UP001501444"/>
    </source>
</evidence>
<dbReference type="SUPFAM" id="SSF53187">
    <property type="entry name" value="Zn-dependent exopeptidases"/>
    <property type="match status" value="1"/>
</dbReference>
<reference evidence="2" key="1">
    <citation type="journal article" date="2019" name="Int. J. Syst. Evol. Microbiol.">
        <title>The Global Catalogue of Microorganisms (GCM) 10K type strain sequencing project: providing services to taxonomists for standard genome sequencing and annotation.</title>
        <authorList>
            <consortium name="The Broad Institute Genomics Platform"/>
            <consortium name="The Broad Institute Genome Sequencing Center for Infectious Disease"/>
            <person name="Wu L."/>
            <person name="Ma J."/>
        </authorList>
    </citation>
    <scope>NUCLEOTIDE SEQUENCE [LARGE SCALE GENOMIC DNA]</scope>
    <source>
        <strain evidence="2">JCM 3272</strain>
    </source>
</reference>
<evidence type="ECO:0000313" key="1">
    <source>
        <dbReference type="EMBL" id="GAA2396942.1"/>
    </source>
</evidence>
<dbReference type="RefSeq" id="WP_344621111.1">
    <property type="nucleotide sequence ID" value="NZ_BAAARV010000147.1"/>
</dbReference>
<name>A0ABP5V930_9ACTN</name>
<gene>
    <name evidence="1" type="ORF">GCM10010170_113220</name>
</gene>
<proteinExistence type="predicted"/>
<keyword evidence="2" id="KW-1185">Reference proteome</keyword>
<sequence length="397" mass="40372">MAPGLGRLGSFLSAAILDVLRVLDATPAPRGHELAAAAALRDWCAARWPDIAWTVQRYSPEGANLVASCGTGPLLYSHLDTSLNGAESDAAITGLVDGSAPLQVRDGRVEGFGLGVARAPAAAALAGFVAARRGSLLLAGSGTHRRGGASAGVLAYLADHPRPLAAIVAKCGPGTVLWEEPGALYLRVQVTGGYGAALAPDSAVPSGGIAAHAGQILAAVSAWRERYLATRHPVGQIGPQAGVGAIRSGSAAKPDLLPAEVLLDLYVVTMPGEEPVRLAAEVEAHLRGALADTALGDCVVGVTAEPIHAAAGTPRDAPIVTAARRLWEAEFGGAPPPIAGWTGSTDGVVLRAHGIDTVRLGPQSGRSPADPRRETLAVDQLVAFSRIYAALLSEPGV</sequence>
<comment type="caution">
    <text evidence="1">The sequence shown here is derived from an EMBL/GenBank/DDBJ whole genome shotgun (WGS) entry which is preliminary data.</text>
</comment>
<protein>
    <submittedName>
        <fullName evidence="1">Uncharacterized protein</fullName>
    </submittedName>
</protein>
<dbReference type="Gene3D" id="3.40.630.10">
    <property type="entry name" value="Zn peptidases"/>
    <property type="match status" value="2"/>
</dbReference>
<accession>A0ABP5V930</accession>
<organism evidence="1 2">
    <name type="scientific">Dactylosporangium salmoneum</name>
    <dbReference type="NCBI Taxonomy" id="53361"/>
    <lineage>
        <taxon>Bacteria</taxon>
        <taxon>Bacillati</taxon>
        <taxon>Actinomycetota</taxon>
        <taxon>Actinomycetes</taxon>
        <taxon>Micromonosporales</taxon>
        <taxon>Micromonosporaceae</taxon>
        <taxon>Dactylosporangium</taxon>
    </lineage>
</organism>
<dbReference type="Proteomes" id="UP001501444">
    <property type="component" value="Unassembled WGS sequence"/>
</dbReference>